<dbReference type="InParanoid" id="D2VZ03"/>
<keyword evidence="3" id="KW-0067">ATP-binding</keyword>
<gene>
    <name evidence="4" type="ORF">NAEGRDRAFT_81774</name>
</gene>
<dbReference type="Gene3D" id="3.40.50.1380">
    <property type="entry name" value="Methylglyoxal synthase-like domain"/>
    <property type="match status" value="1"/>
</dbReference>
<dbReference type="RefSeq" id="XP_002670649.1">
    <property type="nucleotide sequence ID" value="XM_002670603.1"/>
</dbReference>
<accession>D2VZ03</accession>
<proteinExistence type="predicted"/>
<dbReference type="STRING" id="5762.D2VZ03"/>
<dbReference type="Proteomes" id="UP000006671">
    <property type="component" value="Unassembled WGS sequence"/>
</dbReference>
<dbReference type="AlphaFoldDB" id="D2VZ03"/>
<dbReference type="GeneID" id="8863378"/>
<dbReference type="GO" id="GO:0016874">
    <property type="term" value="F:ligase activity"/>
    <property type="evidence" value="ECO:0007669"/>
    <property type="project" value="UniProtKB-KW"/>
</dbReference>
<dbReference type="EMBL" id="GG738913">
    <property type="protein sequence ID" value="EFC37905.1"/>
    <property type="molecule type" value="Genomic_DNA"/>
</dbReference>
<dbReference type="eggNOG" id="KOG0370">
    <property type="taxonomic scope" value="Eukaryota"/>
</dbReference>
<keyword evidence="1" id="KW-0436">Ligase</keyword>
<keyword evidence="5" id="KW-1185">Reference proteome</keyword>
<evidence type="ECO:0000256" key="1">
    <source>
        <dbReference type="ARBA" id="ARBA00022598"/>
    </source>
</evidence>
<dbReference type="GO" id="GO:0005737">
    <property type="term" value="C:cytoplasm"/>
    <property type="evidence" value="ECO:0007669"/>
    <property type="project" value="TreeGrafter"/>
</dbReference>
<dbReference type="InterPro" id="IPR036914">
    <property type="entry name" value="MGS-like_dom_sf"/>
</dbReference>
<evidence type="ECO:0000313" key="4">
    <source>
        <dbReference type="EMBL" id="EFC37905.1"/>
    </source>
</evidence>
<organism evidence="5">
    <name type="scientific">Naegleria gruberi</name>
    <name type="common">Amoeba</name>
    <dbReference type="NCBI Taxonomy" id="5762"/>
    <lineage>
        <taxon>Eukaryota</taxon>
        <taxon>Discoba</taxon>
        <taxon>Heterolobosea</taxon>
        <taxon>Tetramitia</taxon>
        <taxon>Eutetramitia</taxon>
        <taxon>Vahlkampfiidae</taxon>
        <taxon>Naegleria</taxon>
    </lineage>
</organism>
<dbReference type="PANTHER" id="PTHR11405">
    <property type="entry name" value="CARBAMOYLTRANSFERASE FAMILY MEMBER"/>
    <property type="match status" value="1"/>
</dbReference>
<evidence type="ECO:0000313" key="5">
    <source>
        <dbReference type="Proteomes" id="UP000006671"/>
    </source>
</evidence>
<dbReference type="OrthoDB" id="434at2759"/>
<dbReference type="VEuPathDB" id="AmoebaDB:NAEGRDRAFT_81774"/>
<evidence type="ECO:0000256" key="2">
    <source>
        <dbReference type="ARBA" id="ARBA00022741"/>
    </source>
</evidence>
<evidence type="ECO:0000256" key="3">
    <source>
        <dbReference type="ARBA" id="ARBA00022840"/>
    </source>
</evidence>
<name>D2VZ03_NAEGR</name>
<sequence length="224" mass="26007">MASTGEVACFGQTVRDAFLKGMMSAFPNLPNIDTDRKSVLIASFPHSTRTNMDLINHILQSIYILYQHLRFTIYVTPYVGEKLSQQLPNVKYHTLQLQQYVPLIDQQELSATSSATSLMRFNGICLASQLKLEEESEILRKIGSEIDLIIDVPFPDHNQKLLQQHYLIRRKAINYDKHLFNNYEVFNLYVKCMKDLKDRKLTLDSLSVNPYTHYINIQKQHLNL</sequence>
<dbReference type="KEGG" id="ngr:NAEGRDRAFT_81774"/>
<reference evidence="4 5" key="1">
    <citation type="journal article" date="2010" name="Cell">
        <title>The genome of Naegleria gruberi illuminates early eukaryotic versatility.</title>
        <authorList>
            <person name="Fritz-Laylin L.K."/>
            <person name="Prochnik S.E."/>
            <person name="Ginger M.L."/>
            <person name="Dacks J.B."/>
            <person name="Carpenter M.L."/>
            <person name="Field M.C."/>
            <person name="Kuo A."/>
            <person name="Paredez A."/>
            <person name="Chapman J."/>
            <person name="Pham J."/>
            <person name="Shu S."/>
            <person name="Neupane R."/>
            <person name="Cipriano M."/>
            <person name="Mancuso J."/>
            <person name="Tu H."/>
            <person name="Salamov A."/>
            <person name="Lindquist E."/>
            <person name="Shapiro H."/>
            <person name="Lucas S."/>
            <person name="Grigoriev I.V."/>
            <person name="Cande W.Z."/>
            <person name="Fulton C."/>
            <person name="Rokhsar D.S."/>
            <person name="Dawson S.C."/>
        </authorList>
    </citation>
    <scope>NUCLEOTIDE SEQUENCE [LARGE SCALE GENOMIC DNA]</scope>
    <source>
        <strain evidence="4 5">NEG-M</strain>
    </source>
</reference>
<dbReference type="GO" id="GO:0005524">
    <property type="term" value="F:ATP binding"/>
    <property type="evidence" value="ECO:0007669"/>
    <property type="project" value="UniProtKB-KW"/>
</dbReference>
<keyword evidence="2" id="KW-0547">Nucleotide-binding</keyword>
<protein>
    <submittedName>
        <fullName evidence="4">Predicted protein</fullName>
    </submittedName>
</protein>